<accession>A0A172RZG9</accession>
<dbReference type="PATRIC" id="fig|79604.3.peg.1687"/>
<keyword evidence="5 10" id="KW-0547">Nucleotide-binding</keyword>
<dbReference type="SUPFAM" id="SSF52540">
    <property type="entry name" value="P-loop containing nucleoside triphosphate hydrolases"/>
    <property type="match status" value="1"/>
</dbReference>
<evidence type="ECO:0000256" key="10">
    <source>
        <dbReference type="HAMAP-Rule" id="MF_00321"/>
    </source>
</evidence>
<evidence type="ECO:0000256" key="3">
    <source>
        <dbReference type="ARBA" id="ARBA00022618"/>
    </source>
</evidence>
<dbReference type="InterPro" id="IPR030393">
    <property type="entry name" value="G_ENGB_dom"/>
</dbReference>
<dbReference type="InterPro" id="IPR019987">
    <property type="entry name" value="GTP-bd_ribosome_bio_YsxC"/>
</dbReference>
<dbReference type="GO" id="GO:0000917">
    <property type="term" value="P:division septum assembly"/>
    <property type="evidence" value="ECO:0007669"/>
    <property type="project" value="UniProtKB-KW"/>
</dbReference>
<name>A0A172RZG9_9ACTN</name>
<dbReference type="AlphaFoldDB" id="A0A172RZG9"/>
<dbReference type="EMBL" id="FOEC01000002">
    <property type="protein sequence ID" value="SEO53996.1"/>
    <property type="molecule type" value="Genomic_DNA"/>
</dbReference>
<keyword evidence="13" id="KW-1185">Reference proteome</keyword>
<dbReference type="KEGG" id="ddt:AAY81_08420"/>
<evidence type="ECO:0000256" key="8">
    <source>
        <dbReference type="ARBA" id="ARBA00023210"/>
    </source>
</evidence>
<evidence type="ECO:0000256" key="7">
    <source>
        <dbReference type="ARBA" id="ARBA00023134"/>
    </source>
</evidence>
<comment type="similarity">
    <text evidence="2 10">Belongs to the TRAFAC class TrmE-Era-EngA-EngB-Septin-like GTPase superfamily. EngB GTPase family.</text>
</comment>
<evidence type="ECO:0000256" key="6">
    <source>
        <dbReference type="ARBA" id="ARBA00022842"/>
    </source>
</evidence>
<reference evidence="13" key="1">
    <citation type="submission" date="2016-10" db="EMBL/GenBank/DDBJ databases">
        <authorList>
            <person name="Varghese N."/>
        </authorList>
    </citation>
    <scope>NUCLEOTIDE SEQUENCE [LARGE SCALE GENOMIC DNA]</scope>
    <source>
        <strain evidence="13">DSM 21843</strain>
    </source>
</reference>
<evidence type="ECO:0000313" key="13">
    <source>
        <dbReference type="Proteomes" id="UP000182975"/>
    </source>
</evidence>
<dbReference type="GO" id="GO:0005829">
    <property type="term" value="C:cytosol"/>
    <property type="evidence" value="ECO:0007669"/>
    <property type="project" value="TreeGrafter"/>
</dbReference>
<dbReference type="Gene3D" id="3.40.50.300">
    <property type="entry name" value="P-loop containing nucleotide triphosphate hydrolases"/>
    <property type="match status" value="1"/>
</dbReference>
<keyword evidence="7 10" id="KW-0342">GTP-binding</keyword>
<dbReference type="RefSeq" id="WP_066663901.1">
    <property type="nucleotide sequence ID" value="NZ_CP011402.1"/>
</dbReference>
<dbReference type="PANTHER" id="PTHR11649">
    <property type="entry name" value="MSS1/TRME-RELATED GTP-BINDING PROTEIN"/>
    <property type="match status" value="1"/>
</dbReference>
<evidence type="ECO:0000256" key="4">
    <source>
        <dbReference type="ARBA" id="ARBA00022723"/>
    </source>
</evidence>
<keyword evidence="4" id="KW-0479">Metal-binding</keyword>
<dbReference type="OrthoDB" id="9804921at2"/>
<dbReference type="InterPro" id="IPR027417">
    <property type="entry name" value="P-loop_NTPase"/>
</dbReference>
<protein>
    <recommendedName>
        <fullName evidence="10">Probable GTP-binding protein EngB</fullName>
    </recommendedName>
</protein>
<keyword evidence="3 10" id="KW-0132">Cell division</keyword>
<organism evidence="12 13">
    <name type="scientific">Denitrobacterium detoxificans</name>
    <dbReference type="NCBI Taxonomy" id="79604"/>
    <lineage>
        <taxon>Bacteria</taxon>
        <taxon>Bacillati</taxon>
        <taxon>Actinomycetota</taxon>
        <taxon>Coriobacteriia</taxon>
        <taxon>Eggerthellales</taxon>
        <taxon>Eggerthellaceae</taxon>
        <taxon>Denitrobacterium</taxon>
    </lineage>
</organism>
<evidence type="ECO:0000256" key="5">
    <source>
        <dbReference type="ARBA" id="ARBA00022741"/>
    </source>
</evidence>
<keyword evidence="9 10" id="KW-0131">Cell cycle</keyword>
<dbReference type="CDD" id="cd01876">
    <property type="entry name" value="YihA_EngB"/>
    <property type="match status" value="1"/>
</dbReference>
<dbReference type="Pfam" id="PF01926">
    <property type="entry name" value="MMR_HSR1"/>
    <property type="match status" value="1"/>
</dbReference>
<dbReference type="PANTHER" id="PTHR11649:SF13">
    <property type="entry name" value="ENGB-TYPE G DOMAIN-CONTAINING PROTEIN"/>
    <property type="match status" value="1"/>
</dbReference>
<sequence>MAINYQLAKFVTSNAKAEQVAPSVRPEISFVGRSNVGKSSLMNKIFRRKDLVKVGGTPGKTRQINFFNVGDVDFVDLPGYGYAKVSKAEMDAWRPLIEGYFTQDRKYALCVLLVDIRHDASPLDVQMIEFLQANEIPFMIAFTKSDKLGTNKRRQQVASLCRQLAVAGDVVVVPCSSHSGDGVDDIRTLIEDAVAQMA</sequence>
<gene>
    <name evidence="10" type="primary">engB</name>
    <name evidence="12" type="ORF">SAMN02910314_00500</name>
</gene>
<keyword evidence="6" id="KW-0460">Magnesium</keyword>
<feature type="domain" description="EngB-type G" evidence="11">
    <location>
        <begin position="24"/>
        <end position="196"/>
    </location>
</feature>
<dbReference type="GO" id="GO:0005525">
    <property type="term" value="F:GTP binding"/>
    <property type="evidence" value="ECO:0007669"/>
    <property type="project" value="UniProtKB-UniRule"/>
</dbReference>
<proteinExistence type="inferred from homology"/>
<dbReference type="PROSITE" id="PS51706">
    <property type="entry name" value="G_ENGB"/>
    <property type="match status" value="1"/>
</dbReference>
<evidence type="ECO:0000259" key="11">
    <source>
        <dbReference type="PROSITE" id="PS51706"/>
    </source>
</evidence>
<dbReference type="HAMAP" id="MF_00321">
    <property type="entry name" value="GTPase_EngB"/>
    <property type="match status" value="1"/>
</dbReference>
<evidence type="ECO:0000313" key="12">
    <source>
        <dbReference type="EMBL" id="SEO53996.1"/>
    </source>
</evidence>
<dbReference type="STRING" id="79604.AAY81_08420"/>
<dbReference type="GO" id="GO:0046872">
    <property type="term" value="F:metal ion binding"/>
    <property type="evidence" value="ECO:0007669"/>
    <property type="project" value="UniProtKB-KW"/>
</dbReference>
<dbReference type="InterPro" id="IPR006073">
    <property type="entry name" value="GTP-bd"/>
</dbReference>
<evidence type="ECO:0000256" key="2">
    <source>
        <dbReference type="ARBA" id="ARBA00009638"/>
    </source>
</evidence>
<evidence type="ECO:0000256" key="1">
    <source>
        <dbReference type="ARBA" id="ARBA00001946"/>
    </source>
</evidence>
<comment type="cofactor">
    <cofactor evidence="1">
        <name>Mg(2+)</name>
        <dbReference type="ChEBI" id="CHEBI:18420"/>
    </cofactor>
</comment>
<comment type="function">
    <text evidence="10">Necessary for normal cell division and for the maintenance of normal septation.</text>
</comment>
<dbReference type="Proteomes" id="UP000182975">
    <property type="component" value="Unassembled WGS sequence"/>
</dbReference>
<keyword evidence="8 10" id="KW-0717">Septation</keyword>
<dbReference type="NCBIfam" id="TIGR03598">
    <property type="entry name" value="GTPase_YsxC"/>
    <property type="match status" value="1"/>
</dbReference>
<evidence type="ECO:0000256" key="9">
    <source>
        <dbReference type="ARBA" id="ARBA00023306"/>
    </source>
</evidence>